<proteinExistence type="predicted"/>
<gene>
    <name evidence="2" type="ORF">Scep_022542</name>
</gene>
<dbReference type="AlphaFoldDB" id="A0AAP0FFR1"/>
<dbReference type="EMBL" id="JBBNAG010000009">
    <property type="protein sequence ID" value="KAK9105698.1"/>
    <property type="molecule type" value="Genomic_DNA"/>
</dbReference>
<keyword evidence="3" id="KW-1185">Reference proteome</keyword>
<dbReference type="Proteomes" id="UP001419268">
    <property type="component" value="Unassembled WGS sequence"/>
</dbReference>
<organism evidence="2 3">
    <name type="scientific">Stephania cephalantha</name>
    <dbReference type="NCBI Taxonomy" id="152367"/>
    <lineage>
        <taxon>Eukaryota</taxon>
        <taxon>Viridiplantae</taxon>
        <taxon>Streptophyta</taxon>
        <taxon>Embryophyta</taxon>
        <taxon>Tracheophyta</taxon>
        <taxon>Spermatophyta</taxon>
        <taxon>Magnoliopsida</taxon>
        <taxon>Ranunculales</taxon>
        <taxon>Menispermaceae</taxon>
        <taxon>Menispermoideae</taxon>
        <taxon>Cissampelideae</taxon>
        <taxon>Stephania</taxon>
    </lineage>
</organism>
<evidence type="ECO:0000256" key="1">
    <source>
        <dbReference type="SAM" id="MobiDB-lite"/>
    </source>
</evidence>
<comment type="caution">
    <text evidence="2">The sequence shown here is derived from an EMBL/GenBank/DDBJ whole genome shotgun (WGS) entry which is preliminary data.</text>
</comment>
<sequence length="100" mass="10021">MADSGGADGGLWTADRRRAAAAWQLRWPAAAPRCGGGPGRQLSAAAAPAVTPTAGNGGGCECGSDAVTAVVRLRRRRGERRDGVVGPIGGATSTNFDDAM</sequence>
<reference evidence="2 3" key="1">
    <citation type="submission" date="2024-01" db="EMBL/GenBank/DDBJ databases">
        <title>Genome assemblies of Stephania.</title>
        <authorList>
            <person name="Yang L."/>
        </authorList>
    </citation>
    <scope>NUCLEOTIDE SEQUENCE [LARGE SCALE GENOMIC DNA]</scope>
    <source>
        <strain evidence="2">JXDWG</strain>
        <tissue evidence="2">Leaf</tissue>
    </source>
</reference>
<protein>
    <submittedName>
        <fullName evidence="2">Uncharacterized protein</fullName>
    </submittedName>
</protein>
<evidence type="ECO:0000313" key="3">
    <source>
        <dbReference type="Proteomes" id="UP001419268"/>
    </source>
</evidence>
<feature type="compositionally biased region" description="Polar residues" evidence="1">
    <location>
        <begin position="91"/>
        <end position="100"/>
    </location>
</feature>
<evidence type="ECO:0000313" key="2">
    <source>
        <dbReference type="EMBL" id="KAK9105698.1"/>
    </source>
</evidence>
<name>A0AAP0FFR1_9MAGN</name>
<accession>A0AAP0FFR1</accession>
<feature type="region of interest" description="Disordered" evidence="1">
    <location>
        <begin position="81"/>
        <end position="100"/>
    </location>
</feature>